<evidence type="ECO:0000256" key="1">
    <source>
        <dbReference type="ARBA" id="ARBA00010646"/>
    </source>
</evidence>
<evidence type="ECO:0000313" key="5">
    <source>
        <dbReference type="Proteomes" id="UP000280696"/>
    </source>
</evidence>
<accession>A0A3A9AHD4</accession>
<evidence type="ECO:0000313" key="4">
    <source>
        <dbReference type="EMBL" id="RKI90698.1"/>
    </source>
</evidence>
<dbReference type="EMBL" id="RAYQ01000013">
    <property type="protein sequence ID" value="RKI90698.1"/>
    <property type="molecule type" value="Genomic_DNA"/>
</dbReference>
<reference evidence="4 5" key="1">
    <citation type="submission" date="2018-09" db="EMBL/GenBank/DDBJ databases">
        <title>Murine metabolic-syndrome-specific gut microbial biobank.</title>
        <authorList>
            <person name="Liu C."/>
        </authorList>
    </citation>
    <scope>NUCLEOTIDE SEQUENCE [LARGE SCALE GENOMIC DNA]</scope>
    <source>
        <strain evidence="4 5">0.1xD8-82</strain>
    </source>
</reference>
<comment type="similarity">
    <text evidence="1">Belongs to the glycosyl hydrolase 25 family.</text>
</comment>
<name>A0A3A9AHD4_9FIRM</name>
<dbReference type="Pfam" id="PF01183">
    <property type="entry name" value="Glyco_hydro_25"/>
    <property type="match status" value="1"/>
</dbReference>
<proteinExistence type="inferred from homology"/>
<dbReference type="GO" id="GO:0009253">
    <property type="term" value="P:peptidoglycan catabolic process"/>
    <property type="evidence" value="ECO:0007669"/>
    <property type="project" value="InterPro"/>
</dbReference>
<dbReference type="AlphaFoldDB" id="A0A3A9AHD4"/>
<evidence type="ECO:0000256" key="3">
    <source>
        <dbReference type="SAM" id="Phobius"/>
    </source>
</evidence>
<dbReference type="RefSeq" id="WP_120470445.1">
    <property type="nucleotide sequence ID" value="NZ_CATAJS010000019.1"/>
</dbReference>
<feature type="compositionally biased region" description="Basic and acidic residues" evidence="2">
    <location>
        <begin position="43"/>
        <end position="53"/>
    </location>
</feature>
<dbReference type="InterPro" id="IPR017853">
    <property type="entry name" value="GH"/>
</dbReference>
<feature type="region of interest" description="Disordered" evidence="2">
    <location>
        <begin position="94"/>
        <end position="165"/>
    </location>
</feature>
<organism evidence="4 5">
    <name type="scientific">Parablautia intestinalis</name>
    <dbReference type="NCBI Taxonomy" id="2320100"/>
    <lineage>
        <taxon>Bacteria</taxon>
        <taxon>Bacillati</taxon>
        <taxon>Bacillota</taxon>
        <taxon>Clostridia</taxon>
        <taxon>Lachnospirales</taxon>
        <taxon>Lachnospiraceae</taxon>
        <taxon>Parablautia</taxon>
    </lineage>
</organism>
<dbReference type="PROSITE" id="PS51904">
    <property type="entry name" value="GLYCOSYL_HYDROL_F25_2"/>
    <property type="match status" value="1"/>
</dbReference>
<evidence type="ECO:0000256" key="2">
    <source>
        <dbReference type="SAM" id="MobiDB-lite"/>
    </source>
</evidence>
<feature type="compositionally biased region" description="Acidic residues" evidence="2">
    <location>
        <begin position="102"/>
        <end position="114"/>
    </location>
</feature>
<feature type="region of interest" description="Disordered" evidence="2">
    <location>
        <begin position="43"/>
        <end position="71"/>
    </location>
</feature>
<dbReference type="OrthoDB" id="9783374at2"/>
<gene>
    <name evidence="4" type="ORF">D7V94_13005</name>
</gene>
<keyword evidence="3" id="KW-1133">Transmembrane helix</keyword>
<keyword evidence="3" id="KW-0812">Transmembrane</keyword>
<keyword evidence="5" id="KW-1185">Reference proteome</keyword>
<dbReference type="Proteomes" id="UP000280696">
    <property type="component" value="Unassembled WGS sequence"/>
</dbReference>
<keyword evidence="3" id="KW-0472">Membrane</keyword>
<dbReference type="PANTHER" id="PTHR34135">
    <property type="entry name" value="LYSOZYME"/>
    <property type="match status" value="1"/>
</dbReference>
<protein>
    <recommendedName>
        <fullName evidence="6">Glycoside hydrolase family 25</fullName>
    </recommendedName>
</protein>
<dbReference type="SUPFAM" id="SSF51445">
    <property type="entry name" value="(Trans)glycosidases"/>
    <property type="match status" value="1"/>
</dbReference>
<dbReference type="GO" id="GO:0016052">
    <property type="term" value="P:carbohydrate catabolic process"/>
    <property type="evidence" value="ECO:0007669"/>
    <property type="project" value="TreeGrafter"/>
</dbReference>
<dbReference type="PANTHER" id="PTHR34135:SF2">
    <property type="entry name" value="LYSOZYME"/>
    <property type="match status" value="1"/>
</dbReference>
<sequence>MRLPDEQEERGMGIPVIYTIVAVSVFILIILAVVFMSNTRQSGREAAKNKDVEATPSPTPAKEGELAEGEADIETLYRENKLRAEDLDFWDMYSGSGAVTGEDGEENQETDEEQASASPDKSPGASASPGISPGALSSPGTSPDPSASPTPTHEPTEEEMAASGDYVQVTLRDGTKEWIEISEDIPRYTYDFTNLRISDGKMAYYQDGEKVSWLGVDLSKNSGNVDFEALKESGVDFVMLRLGGRGYETGLVSLDESFVNNITKAQSAGLEVGVTFFSQAVTAREAEEEAEFVLNNLIPYRISFPVAFDMEYIVNDESRIDILTKKDKTEIAETFLSRIELEGYRCVLYGGKNWLLGEIESEDLLAYYDVWLNEPGSVPEFPYQFKMWKYDTSQKIEGVENEAAYTISFVNYSRK</sequence>
<feature type="compositionally biased region" description="Low complexity" evidence="2">
    <location>
        <begin position="122"/>
        <end position="153"/>
    </location>
</feature>
<comment type="caution">
    <text evidence="4">The sequence shown here is derived from an EMBL/GenBank/DDBJ whole genome shotgun (WGS) entry which is preliminary data.</text>
</comment>
<evidence type="ECO:0008006" key="6">
    <source>
        <dbReference type="Google" id="ProtNLM"/>
    </source>
</evidence>
<dbReference type="GO" id="GO:0016998">
    <property type="term" value="P:cell wall macromolecule catabolic process"/>
    <property type="evidence" value="ECO:0007669"/>
    <property type="project" value="InterPro"/>
</dbReference>
<dbReference type="GO" id="GO:0003796">
    <property type="term" value="F:lysozyme activity"/>
    <property type="evidence" value="ECO:0007669"/>
    <property type="project" value="InterPro"/>
</dbReference>
<dbReference type="InterPro" id="IPR002053">
    <property type="entry name" value="Glyco_hydro_25"/>
</dbReference>
<feature type="transmembrane region" description="Helical" evidence="3">
    <location>
        <begin position="12"/>
        <end position="35"/>
    </location>
</feature>
<dbReference type="Gene3D" id="3.20.20.80">
    <property type="entry name" value="Glycosidases"/>
    <property type="match status" value="1"/>
</dbReference>